<organism evidence="2 3">
    <name type="scientific">Triparma strigata</name>
    <dbReference type="NCBI Taxonomy" id="1606541"/>
    <lineage>
        <taxon>Eukaryota</taxon>
        <taxon>Sar</taxon>
        <taxon>Stramenopiles</taxon>
        <taxon>Ochrophyta</taxon>
        <taxon>Bolidophyceae</taxon>
        <taxon>Parmales</taxon>
        <taxon>Triparmaceae</taxon>
        <taxon>Triparma</taxon>
    </lineage>
</organism>
<comment type="caution">
    <text evidence="2">The sequence shown here is derived from an EMBL/GenBank/DDBJ whole genome shotgun (WGS) entry which is preliminary data.</text>
</comment>
<gene>
    <name evidence="2" type="ORF">TrST_g4125</name>
</gene>
<dbReference type="Proteomes" id="UP001165085">
    <property type="component" value="Unassembled WGS sequence"/>
</dbReference>
<protein>
    <submittedName>
        <fullName evidence="2">Uncharacterized protein</fullName>
    </submittedName>
</protein>
<dbReference type="OrthoDB" id="10668654at2759"/>
<evidence type="ECO:0000313" key="3">
    <source>
        <dbReference type="Proteomes" id="UP001165085"/>
    </source>
</evidence>
<name>A0A9W7DU00_9STRA</name>
<feature type="compositionally biased region" description="Acidic residues" evidence="1">
    <location>
        <begin position="58"/>
        <end position="91"/>
    </location>
</feature>
<dbReference type="EMBL" id="BRXY01000039">
    <property type="protein sequence ID" value="GMH56224.1"/>
    <property type="molecule type" value="Genomic_DNA"/>
</dbReference>
<proteinExistence type="predicted"/>
<evidence type="ECO:0000256" key="1">
    <source>
        <dbReference type="SAM" id="MobiDB-lite"/>
    </source>
</evidence>
<accession>A0A9W7DU00</accession>
<sequence>MSKKASDDTSVVTAKTVETALTGSTIDGGDIADDVSVLTKNDDASAMDQIDEEKKGEDSEDEDEDEDEEGVESGEEEEGDESENDVGEEADNMSALTANTKATANSAATTKTTSSRTSLLSKLTPSFLKKSESDLPKVTSTRRFSVDGLALRRFSVFGKKQEDIGEIEPYLPAIKFHERMAKRRENFRTRKEIVADIVENAEHNDLKMEDDMKFMA</sequence>
<dbReference type="AlphaFoldDB" id="A0A9W7DU00"/>
<feature type="region of interest" description="Disordered" evidence="1">
    <location>
        <begin position="17"/>
        <end position="123"/>
    </location>
</feature>
<feature type="compositionally biased region" description="Low complexity" evidence="1">
    <location>
        <begin position="94"/>
        <end position="123"/>
    </location>
</feature>
<evidence type="ECO:0000313" key="2">
    <source>
        <dbReference type="EMBL" id="GMH56224.1"/>
    </source>
</evidence>
<keyword evidence="3" id="KW-1185">Reference proteome</keyword>
<reference evidence="3" key="1">
    <citation type="journal article" date="2023" name="Commun. Biol.">
        <title>Genome analysis of Parmales, the sister group of diatoms, reveals the evolutionary specialization of diatoms from phago-mixotrophs to photoautotrophs.</title>
        <authorList>
            <person name="Ban H."/>
            <person name="Sato S."/>
            <person name="Yoshikawa S."/>
            <person name="Yamada K."/>
            <person name="Nakamura Y."/>
            <person name="Ichinomiya M."/>
            <person name="Sato N."/>
            <person name="Blanc-Mathieu R."/>
            <person name="Endo H."/>
            <person name="Kuwata A."/>
            <person name="Ogata H."/>
        </authorList>
    </citation>
    <scope>NUCLEOTIDE SEQUENCE [LARGE SCALE GENOMIC DNA]</scope>
    <source>
        <strain evidence="3">NIES 3701</strain>
    </source>
</reference>